<comment type="subcellular location">
    <subcellularLocation>
        <location evidence="1">Mitochondrion inner membrane</location>
        <topology evidence="1">Single-pass membrane protein</topology>
    </subcellularLocation>
</comment>
<comment type="caution">
    <text evidence="11">The sequence shown here is derived from an EMBL/GenBank/DDBJ whole genome shotgun (WGS) entry which is preliminary data.</text>
</comment>
<keyword evidence="4 9" id="KW-1133">Transmembrane helix</keyword>
<evidence type="ECO:0000256" key="2">
    <source>
        <dbReference type="ARBA" id="ARBA00022692"/>
    </source>
</evidence>
<feature type="domain" description="Letm1 RBD" evidence="10">
    <location>
        <begin position="217"/>
        <end position="390"/>
    </location>
</feature>
<dbReference type="Proteomes" id="UP000243515">
    <property type="component" value="Unassembled WGS sequence"/>
</dbReference>
<dbReference type="PROSITE" id="PS51758">
    <property type="entry name" value="LETM1_RBD"/>
    <property type="match status" value="1"/>
</dbReference>
<keyword evidence="2 9" id="KW-0812">Transmembrane</keyword>
<evidence type="ECO:0000256" key="9">
    <source>
        <dbReference type="SAM" id="Phobius"/>
    </source>
</evidence>
<evidence type="ECO:0000259" key="10">
    <source>
        <dbReference type="PROSITE" id="PS51758"/>
    </source>
</evidence>
<keyword evidence="6 9" id="KW-0472">Membrane</keyword>
<dbReference type="EMBL" id="NPHW01005278">
    <property type="protein sequence ID" value="OXV06937.1"/>
    <property type="molecule type" value="Genomic_DNA"/>
</dbReference>
<evidence type="ECO:0000313" key="11">
    <source>
        <dbReference type="EMBL" id="OXV06937.1"/>
    </source>
</evidence>
<dbReference type="OrthoDB" id="73691at2759"/>
<evidence type="ECO:0000256" key="7">
    <source>
        <dbReference type="PROSITE-ProRule" id="PRU01094"/>
    </source>
</evidence>
<sequence>MISSLFCARCTSSVQCHSFSTFPSALRHGENGLVKFHPNSITFLVSANSRRYASSSSSAKQQRSLPVQSQPPSSSSSNPSSPSIVTTTLSNVNPPATTRPGSLDLPAPLGPSASVGEKFSRYIGLGRAYYTFFKTGLKNVYHNYRASLPLRRSLGLPLYLPTSPPPSSGGVGSAFLTTVTALNLSRSDFQLVRRSANDVRRLIPFAFILLICGELTPLIIVFLGDAVTPSTCRVPKQLDKRQTAKAERKRASFSTIQARLGSATPISPGSEEEMHWLAENFADMDFAASASAEQVLQGCAALGLARTHQQPSFLVPLLYRPRLKRWAQYLDVDDRLIVRGGGPEALLAEELRIAVEDRGGVGVEAGKNGLEAEREQKRWLERWLARRKLA</sequence>
<keyword evidence="5 7" id="KW-0496">Mitochondrion</keyword>
<evidence type="ECO:0000256" key="5">
    <source>
        <dbReference type="ARBA" id="ARBA00023128"/>
    </source>
</evidence>
<feature type="region of interest" description="Disordered" evidence="8">
    <location>
        <begin position="55"/>
        <end position="108"/>
    </location>
</feature>
<feature type="compositionally biased region" description="Polar residues" evidence="8">
    <location>
        <begin position="84"/>
        <end position="100"/>
    </location>
</feature>
<accession>A0A232LSZ7</accession>
<gene>
    <name evidence="11" type="ORF">Egran_05296</name>
</gene>
<dbReference type="GO" id="GO:0030003">
    <property type="term" value="P:intracellular monoatomic cation homeostasis"/>
    <property type="evidence" value="ECO:0007669"/>
    <property type="project" value="TreeGrafter"/>
</dbReference>
<dbReference type="GO" id="GO:0005743">
    <property type="term" value="C:mitochondrial inner membrane"/>
    <property type="evidence" value="ECO:0007669"/>
    <property type="project" value="UniProtKB-SubCell"/>
</dbReference>
<evidence type="ECO:0000313" key="12">
    <source>
        <dbReference type="Proteomes" id="UP000243515"/>
    </source>
</evidence>
<evidence type="ECO:0000256" key="6">
    <source>
        <dbReference type="ARBA" id="ARBA00023136"/>
    </source>
</evidence>
<dbReference type="PANTHER" id="PTHR14009:SF6">
    <property type="entry name" value="LETM1 RBD DOMAIN-CONTAINING PROTEIN"/>
    <property type="match status" value="1"/>
</dbReference>
<feature type="transmembrane region" description="Helical" evidence="9">
    <location>
        <begin position="202"/>
        <end position="223"/>
    </location>
</feature>
<dbReference type="PANTHER" id="PTHR14009">
    <property type="entry name" value="LEUCINE ZIPPER-EF-HAND CONTAINING TRANSMEMBRANE PROTEIN"/>
    <property type="match status" value="1"/>
</dbReference>
<feature type="compositionally biased region" description="Low complexity" evidence="8">
    <location>
        <begin position="55"/>
        <end position="83"/>
    </location>
</feature>
<dbReference type="InterPro" id="IPR033122">
    <property type="entry name" value="LETM1-like_RBD"/>
</dbReference>
<organism evidence="11 12">
    <name type="scientific">Elaphomyces granulatus</name>
    <dbReference type="NCBI Taxonomy" id="519963"/>
    <lineage>
        <taxon>Eukaryota</taxon>
        <taxon>Fungi</taxon>
        <taxon>Dikarya</taxon>
        <taxon>Ascomycota</taxon>
        <taxon>Pezizomycotina</taxon>
        <taxon>Eurotiomycetes</taxon>
        <taxon>Eurotiomycetidae</taxon>
        <taxon>Eurotiales</taxon>
        <taxon>Elaphomycetaceae</taxon>
        <taxon>Elaphomyces</taxon>
    </lineage>
</organism>
<reference evidence="11 12" key="1">
    <citation type="journal article" date="2015" name="Environ. Microbiol.">
        <title>Metagenome sequence of Elaphomyces granulatus from sporocarp tissue reveals Ascomycota ectomycorrhizal fingerprints of genome expansion and a Proteobacteria-rich microbiome.</title>
        <authorList>
            <person name="Quandt C.A."/>
            <person name="Kohler A."/>
            <person name="Hesse C.N."/>
            <person name="Sharpton T.J."/>
            <person name="Martin F."/>
            <person name="Spatafora J.W."/>
        </authorList>
    </citation>
    <scope>NUCLEOTIDE SEQUENCE [LARGE SCALE GENOMIC DNA]</scope>
    <source>
        <strain evidence="11 12">OSC145934</strain>
    </source>
</reference>
<evidence type="ECO:0000256" key="4">
    <source>
        <dbReference type="ARBA" id="ARBA00022989"/>
    </source>
</evidence>
<proteinExistence type="predicted"/>
<evidence type="ECO:0000256" key="8">
    <source>
        <dbReference type="SAM" id="MobiDB-lite"/>
    </source>
</evidence>
<keyword evidence="12" id="KW-1185">Reference proteome</keyword>
<dbReference type="GO" id="GO:0043022">
    <property type="term" value="F:ribosome binding"/>
    <property type="evidence" value="ECO:0007669"/>
    <property type="project" value="InterPro"/>
</dbReference>
<evidence type="ECO:0000256" key="3">
    <source>
        <dbReference type="ARBA" id="ARBA00022792"/>
    </source>
</evidence>
<name>A0A232LSZ7_9EURO</name>
<dbReference type="InterPro" id="IPR044202">
    <property type="entry name" value="LETM1/MDM38-like"/>
</dbReference>
<protein>
    <recommendedName>
        <fullName evidence="10">Letm1 RBD domain-containing protein</fullName>
    </recommendedName>
</protein>
<evidence type="ECO:0000256" key="1">
    <source>
        <dbReference type="ARBA" id="ARBA00004434"/>
    </source>
</evidence>
<keyword evidence="3" id="KW-0999">Mitochondrion inner membrane</keyword>
<dbReference type="AlphaFoldDB" id="A0A232LSZ7"/>